<comment type="caution">
    <text evidence="9">The sequence shown here is derived from an EMBL/GenBank/DDBJ whole genome shotgun (WGS) entry which is preliminary data.</text>
</comment>
<organism evidence="9 10">
    <name type="scientific">Phaeomoniella chlamydospora</name>
    <name type="common">Phaeoacremonium chlamydosporum</name>
    <dbReference type="NCBI Taxonomy" id="158046"/>
    <lineage>
        <taxon>Eukaryota</taxon>
        <taxon>Fungi</taxon>
        <taxon>Dikarya</taxon>
        <taxon>Ascomycota</taxon>
        <taxon>Pezizomycotina</taxon>
        <taxon>Eurotiomycetes</taxon>
        <taxon>Chaetothyriomycetidae</taxon>
        <taxon>Phaeomoniellales</taxon>
        <taxon>Phaeomoniellaceae</taxon>
        <taxon>Phaeomoniella</taxon>
    </lineage>
</organism>
<feature type="compositionally biased region" description="Basic residues" evidence="7">
    <location>
        <begin position="371"/>
        <end position="381"/>
    </location>
</feature>
<feature type="compositionally biased region" description="Low complexity" evidence="7">
    <location>
        <begin position="491"/>
        <end position="505"/>
    </location>
</feature>
<evidence type="ECO:0000256" key="6">
    <source>
        <dbReference type="RuleBase" id="RU367151"/>
    </source>
</evidence>
<feature type="binding site" evidence="4">
    <location>
        <begin position="99"/>
        <end position="103"/>
    </location>
    <ligand>
        <name>FAD</name>
        <dbReference type="ChEBI" id="CHEBI:57692"/>
    </ligand>
</feature>
<comment type="function">
    <text evidence="6">May have a photoreceptor function.</text>
</comment>
<dbReference type="InterPro" id="IPR002081">
    <property type="entry name" value="Cryptochrome/DNA_photolyase_1"/>
</dbReference>
<evidence type="ECO:0000259" key="8">
    <source>
        <dbReference type="Pfam" id="PF03441"/>
    </source>
</evidence>
<dbReference type="GO" id="GO:0003904">
    <property type="term" value="F:deoxyribodipyrimidine photo-lyase activity"/>
    <property type="evidence" value="ECO:0007669"/>
    <property type="project" value="TreeGrafter"/>
</dbReference>
<comment type="similarity">
    <text evidence="1 6">Belongs to the DNA photolyase class-1 family.</text>
</comment>
<evidence type="ECO:0000313" key="9">
    <source>
        <dbReference type="EMBL" id="KKY15794.1"/>
    </source>
</evidence>
<evidence type="ECO:0000256" key="4">
    <source>
        <dbReference type="PIRSR" id="PIRSR602081-1"/>
    </source>
</evidence>
<feature type="region of interest" description="Disordered" evidence="7">
    <location>
        <begin position="351"/>
        <end position="505"/>
    </location>
</feature>
<sequence length="505" mass="55789">MLGQVVQDLLDGFQGRSDVETVGVWMTAEEGTEEKREERDVKYVVVKQGKEFKLFRDEKYFIDEGGSKAANDRLNHIIRSTSASSYKDTRNGLLGDDYSTKISAYLSLGTITARQVHASLLSYEDGTDSQYSSTPGFSQGENQGTAAIRFELLWRDYMRLCTRKFGPRLFHLGGFRNDSSYPWKSPLTSRDPTLPNTITRFLLGRTGLGLIDASQLELLHTGYTSNRARQNVASFLAKHLGIDWRLGAEWYEYLLVDYDVSSNWGNWQYVSGVGNDPRGSDRKFNPVKQGIDYDSNGEYIKSWIKELRPINDVLKILQPGLLTTEEKKSLSLNGLDWVEKPLVRIEFRVEGKAKKRSGGSSRGKSAEMKGRTTRTREKRRGGGGGGGGGNDNPNPANDRHNESTTTTNTIIPDTSKSTTIKTTTTTSFSHRPGGGTSNSRSRASRSRGTGRRSFGPNQSSTTTTSTTSTSTSTTRGNRAGNEKDEQGIIKSHSGSGSGSASQSWR</sequence>
<feature type="compositionally biased region" description="Low complexity" evidence="7">
    <location>
        <begin position="404"/>
        <end position="427"/>
    </location>
</feature>
<feature type="site" description="Electron transfer via tryptophanyl radical" evidence="5">
    <location>
        <position position="183"/>
    </location>
</feature>
<evidence type="ECO:0000256" key="1">
    <source>
        <dbReference type="ARBA" id="ARBA00005862"/>
    </source>
</evidence>
<dbReference type="GO" id="GO:0071949">
    <property type="term" value="F:FAD binding"/>
    <property type="evidence" value="ECO:0007669"/>
    <property type="project" value="TreeGrafter"/>
</dbReference>
<dbReference type="Proteomes" id="UP000053317">
    <property type="component" value="Unassembled WGS sequence"/>
</dbReference>
<evidence type="ECO:0000256" key="2">
    <source>
        <dbReference type="ARBA" id="ARBA00022630"/>
    </source>
</evidence>
<dbReference type="AlphaFoldDB" id="A0A0G2DYZ4"/>
<keyword evidence="10" id="KW-1185">Reference proteome</keyword>
<feature type="compositionally biased region" description="Low complexity" evidence="7">
    <location>
        <begin position="451"/>
        <end position="474"/>
    </location>
</feature>
<feature type="binding site" evidence="4">
    <location>
        <begin position="257"/>
        <end position="259"/>
    </location>
    <ligand>
        <name>FAD</name>
        <dbReference type="ChEBI" id="CHEBI:57692"/>
    </ligand>
</feature>
<dbReference type="GO" id="GO:0003684">
    <property type="term" value="F:damaged DNA binding"/>
    <property type="evidence" value="ECO:0007669"/>
    <property type="project" value="TreeGrafter"/>
</dbReference>
<dbReference type="InterPro" id="IPR036134">
    <property type="entry name" value="Crypto/Photolyase_FAD-like_sf"/>
</dbReference>
<dbReference type="InterPro" id="IPR005101">
    <property type="entry name" value="Cryptochr/Photolyase_FAD-bd"/>
</dbReference>
<gene>
    <name evidence="9" type="ORF">UCRPC4_g06112</name>
</gene>
<reference evidence="9 10" key="1">
    <citation type="submission" date="2015-05" db="EMBL/GenBank/DDBJ databases">
        <title>Distinctive expansion of gene families associated with plant cell wall degradation and secondary metabolism in the genomes of grapevine trunk pathogens.</title>
        <authorList>
            <person name="Lawrence D.P."/>
            <person name="Travadon R."/>
            <person name="Rolshausen P.E."/>
            <person name="Baumgartner K."/>
        </authorList>
    </citation>
    <scope>NUCLEOTIDE SEQUENCE [LARGE SCALE GENOMIC DNA]</scope>
    <source>
        <strain evidence="9">UCRPC4</strain>
    </source>
</reference>
<dbReference type="Pfam" id="PF03441">
    <property type="entry name" value="FAD_binding_7"/>
    <property type="match status" value="1"/>
</dbReference>
<feature type="site" description="Electron transfer via tryptophanyl radical" evidence="5">
    <location>
        <position position="267"/>
    </location>
</feature>
<comment type="cofactor">
    <cofactor evidence="6">
        <name>(6R)-5,10-methylene-5,6,7,8-tetrahydrofolate</name>
        <dbReference type="ChEBI" id="CHEBI:15636"/>
    </cofactor>
    <text evidence="6">Binds 1 5,10-methenyltetrahydrofolate (MTHF) per subunit.</text>
</comment>
<feature type="site" description="Electron transfer via tryptophanyl radical" evidence="5">
    <location>
        <position position="244"/>
    </location>
</feature>
<name>A0A0G2DYZ4_PHACM</name>
<dbReference type="PANTHER" id="PTHR11455">
    <property type="entry name" value="CRYPTOCHROME"/>
    <property type="match status" value="1"/>
</dbReference>
<comment type="cofactor">
    <cofactor evidence="4 6">
        <name>FAD</name>
        <dbReference type="ChEBI" id="CHEBI:57692"/>
    </cofactor>
    <text evidence="4 6">Binds 1 FAD per subunit.</text>
</comment>
<dbReference type="OrthoDB" id="435881at2759"/>
<dbReference type="NCBIfam" id="TIGR02765">
    <property type="entry name" value="crypto_DASH"/>
    <property type="match status" value="1"/>
</dbReference>
<evidence type="ECO:0000256" key="7">
    <source>
        <dbReference type="SAM" id="MobiDB-lite"/>
    </source>
</evidence>
<keyword evidence="2 4" id="KW-0285">Flavoprotein</keyword>
<proteinExistence type="inferred from homology"/>
<evidence type="ECO:0000256" key="3">
    <source>
        <dbReference type="ARBA" id="ARBA00022827"/>
    </source>
</evidence>
<dbReference type="PANTHER" id="PTHR11455:SF22">
    <property type="entry name" value="CRYPTOCHROME DASH"/>
    <property type="match status" value="1"/>
</dbReference>
<dbReference type="SUPFAM" id="SSF48173">
    <property type="entry name" value="Cryptochrome/photolyase FAD-binding domain"/>
    <property type="match status" value="1"/>
</dbReference>
<evidence type="ECO:0000313" key="10">
    <source>
        <dbReference type="Proteomes" id="UP000053317"/>
    </source>
</evidence>
<dbReference type="GO" id="GO:0000719">
    <property type="term" value="P:photoreactive repair"/>
    <property type="evidence" value="ECO:0007669"/>
    <property type="project" value="TreeGrafter"/>
</dbReference>
<dbReference type="InterPro" id="IPR014133">
    <property type="entry name" value="Cry_DASH"/>
</dbReference>
<keyword evidence="3 4" id="KW-0274">FAD</keyword>
<dbReference type="Gene3D" id="1.25.40.80">
    <property type="match status" value="1"/>
</dbReference>
<dbReference type="PRINTS" id="PR00147">
    <property type="entry name" value="DNAPHOTLYASE"/>
</dbReference>
<evidence type="ECO:0000256" key="5">
    <source>
        <dbReference type="PIRSR" id="PIRSR602081-2"/>
    </source>
</evidence>
<keyword evidence="6" id="KW-0157">Chromophore</keyword>
<accession>A0A0G2DYZ4</accession>
<dbReference type="Gene3D" id="1.10.579.10">
    <property type="entry name" value="DNA Cyclobutane Dipyrimidine Photolyase, subunit A, domain 3"/>
    <property type="match status" value="1"/>
</dbReference>
<dbReference type="EMBL" id="LCWF01000172">
    <property type="protein sequence ID" value="KKY15794.1"/>
    <property type="molecule type" value="Genomic_DNA"/>
</dbReference>
<protein>
    <recommendedName>
        <fullName evidence="6">Cryptochrome DASH</fullName>
    </recommendedName>
</protein>
<reference evidence="9 10" key="2">
    <citation type="submission" date="2015-05" db="EMBL/GenBank/DDBJ databases">
        <authorList>
            <person name="Morales-Cruz A."/>
            <person name="Amrine K.C."/>
            <person name="Cantu D."/>
        </authorList>
    </citation>
    <scope>NUCLEOTIDE SEQUENCE [LARGE SCALE GENOMIC DNA]</scope>
    <source>
        <strain evidence="9">UCRPC4</strain>
    </source>
</reference>
<feature type="domain" description="Cryptochrome/DNA photolyase FAD-binding" evidence="8">
    <location>
        <begin position="151"/>
        <end position="327"/>
    </location>
</feature>
<feature type="binding site" evidence="4">
    <location>
        <position position="86"/>
    </location>
    <ligand>
        <name>FAD</name>
        <dbReference type="ChEBI" id="CHEBI:57692"/>
    </ligand>
</feature>